<accession>A0ABD6BMN2</accession>
<proteinExistence type="predicted"/>
<evidence type="ECO:0000313" key="3">
    <source>
        <dbReference type="Proteomes" id="UP001597139"/>
    </source>
</evidence>
<evidence type="ECO:0008006" key="4">
    <source>
        <dbReference type="Google" id="ProtNLM"/>
    </source>
</evidence>
<dbReference type="RefSeq" id="WP_267645259.1">
    <property type="nucleotide sequence ID" value="NZ_JANHGR010000001.1"/>
</dbReference>
<protein>
    <recommendedName>
        <fullName evidence="4">PGF-CTERM protein</fullName>
    </recommendedName>
</protein>
<gene>
    <name evidence="2" type="ORF">ACFSAU_00780</name>
</gene>
<organism evidence="2 3">
    <name type="scientific">Halolamina litorea</name>
    <dbReference type="NCBI Taxonomy" id="1515593"/>
    <lineage>
        <taxon>Archaea</taxon>
        <taxon>Methanobacteriati</taxon>
        <taxon>Methanobacteriota</taxon>
        <taxon>Stenosarchaea group</taxon>
        <taxon>Halobacteria</taxon>
        <taxon>Halobacteriales</taxon>
        <taxon>Haloferacaceae</taxon>
    </lineage>
</organism>
<comment type="caution">
    <text evidence="2">The sequence shown here is derived from an EMBL/GenBank/DDBJ whole genome shotgun (WGS) entry which is preliminary data.</text>
</comment>
<evidence type="ECO:0000313" key="2">
    <source>
        <dbReference type="EMBL" id="MFD1566018.1"/>
    </source>
</evidence>
<evidence type="ECO:0000256" key="1">
    <source>
        <dbReference type="SAM" id="MobiDB-lite"/>
    </source>
</evidence>
<dbReference type="EMBL" id="JBHUCZ010000001">
    <property type="protein sequence ID" value="MFD1566018.1"/>
    <property type="molecule type" value="Genomic_DNA"/>
</dbReference>
<dbReference type="Proteomes" id="UP001597139">
    <property type="component" value="Unassembled WGS sequence"/>
</dbReference>
<dbReference type="AlphaFoldDB" id="A0ABD6BMN2"/>
<sequence>MDTPNRVSPGEGYEVDVKVSNGAAFINPLDPDSCGDTDPGYKLRVVLEGPNGQTYTRGPTCHLAALVATGDETYTFELQAPEQSGEHEVSAHVEMVGSGKATGSETSRFLVDANESEQATDPGGNGGDDLPAYGDADGDGTPNFLDEAPNDPDVPGGGLGIGGQMDKLLLVAGLLAVAWLASSGAEVVS</sequence>
<keyword evidence="3" id="KW-1185">Reference proteome</keyword>
<feature type="region of interest" description="Disordered" evidence="1">
    <location>
        <begin position="114"/>
        <end position="159"/>
    </location>
</feature>
<reference evidence="2 3" key="1">
    <citation type="journal article" date="2019" name="Int. J. Syst. Evol. Microbiol.">
        <title>The Global Catalogue of Microorganisms (GCM) 10K type strain sequencing project: providing services to taxonomists for standard genome sequencing and annotation.</title>
        <authorList>
            <consortium name="The Broad Institute Genomics Platform"/>
            <consortium name="The Broad Institute Genome Sequencing Center for Infectious Disease"/>
            <person name="Wu L."/>
            <person name="Ma J."/>
        </authorList>
    </citation>
    <scope>NUCLEOTIDE SEQUENCE [LARGE SCALE GENOMIC DNA]</scope>
    <source>
        <strain evidence="2 3">CGMCC 1.12859</strain>
    </source>
</reference>
<name>A0ABD6BMN2_9EURY</name>